<dbReference type="InterPro" id="IPR003439">
    <property type="entry name" value="ABC_transporter-like_ATP-bd"/>
</dbReference>
<dbReference type="InterPro" id="IPR003593">
    <property type="entry name" value="AAA+_ATPase"/>
</dbReference>
<comment type="caution">
    <text evidence="10">The sequence shown here is derived from an EMBL/GenBank/DDBJ whole genome shotgun (WGS) entry which is preliminary data.</text>
</comment>
<keyword evidence="5 10" id="KW-0067">ATP-binding</keyword>
<evidence type="ECO:0000313" key="11">
    <source>
        <dbReference type="Proteomes" id="UP000278475"/>
    </source>
</evidence>
<dbReference type="PANTHER" id="PTHR42711">
    <property type="entry name" value="ABC TRANSPORTER ATP-BINDING PROTEIN"/>
    <property type="match status" value="1"/>
</dbReference>
<keyword evidence="2" id="KW-0813">Transport</keyword>
<comment type="similarity">
    <text evidence="8">Belongs to the ABC transporter superfamily. Drug exporter-1 (DrugE1) (TC 3.A.1.105) family.</text>
</comment>
<protein>
    <submittedName>
        <fullName evidence="10">ABC transporter ATP-binding protein</fullName>
    </submittedName>
</protein>
<keyword evidence="7" id="KW-0472">Membrane</keyword>
<name>A0A497ES47_9CREN</name>
<dbReference type="SMART" id="SM00382">
    <property type="entry name" value="AAA"/>
    <property type="match status" value="1"/>
</dbReference>
<keyword evidence="6" id="KW-1278">Translocase</keyword>
<evidence type="ECO:0000313" key="10">
    <source>
        <dbReference type="EMBL" id="RLE50029.1"/>
    </source>
</evidence>
<organism evidence="10 11">
    <name type="scientific">Thermoproteota archaeon</name>
    <dbReference type="NCBI Taxonomy" id="2056631"/>
    <lineage>
        <taxon>Archaea</taxon>
        <taxon>Thermoproteota</taxon>
    </lineage>
</organism>
<evidence type="ECO:0000256" key="6">
    <source>
        <dbReference type="ARBA" id="ARBA00022967"/>
    </source>
</evidence>
<evidence type="ECO:0000256" key="7">
    <source>
        <dbReference type="ARBA" id="ARBA00023136"/>
    </source>
</evidence>
<dbReference type="GO" id="GO:0043215">
    <property type="term" value="P:daunorubicin transport"/>
    <property type="evidence" value="ECO:0007669"/>
    <property type="project" value="InterPro"/>
</dbReference>
<dbReference type="InterPro" id="IPR025302">
    <property type="entry name" value="DrrA1/2-like_C"/>
</dbReference>
<dbReference type="Pfam" id="PF00005">
    <property type="entry name" value="ABC_tran"/>
    <property type="match status" value="1"/>
</dbReference>
<dbReference type="Gene3D" id="3.40.50.300">
    <property type="entry name" value="P-loop containing nucleotide triphosphate hydrolases"/>
    <property type="match status" value="1"/>
</dbReference>
<dbReference type="InterPro" id="IPR005894">
    <property type="entry name" value="DrrA"/>
</dbReference>
<dbReference type="NCBIfam" id="TIGR01188">
    <property type="entry name" value="drrA"/>
    <property type="match status" value="1"/>
</dbReference>
<evidence type="ECO:0000256" key="8">
    <source>
        <dbReference type="ARBA" id="ARBA00049985"/>
    </source>
</evidence>
<evidence type="ECO:0000256" key="1">
    <source>
        <dbReference type="ARBA" id="ARBA00004413"/>
    </source>
</evidence>
<dbReference type="GO" id="GO:1900753">
    <property type="term" value="P:doxorubicin transport"/>
    <property type="evidence" value="ECO:0007669"/>
    <property type="project" value="InterPro"/>
</dbReference>
<dbReference type="InterPro" id="IPR017871">
    <property type="entry name" value="ABC_transporter-like_CS"/>
</dbReference>
<proteinExistence type="inferred from homology"/>
<evidence type="ECO:0000256" key="5">
    <source>
        <dbReference type="ARBA" id="ARBA00022840"/>
    </source>
</evidence>
<dbReference type="FunFam" id="3.40.50.300:FF:000589">
    <property type="entry name" value="ABC transporter, ATP-binding subunit"/>
    <property type="match status" value="1"/>
</dbReference>
<sequence length="330" mass="37372">MEVIEAVELTKVFNGLKAVDSVSFSVRKGEIFGFLGPNGAGKTTTINMLTTIMKPTRGFARVAGFNVVKEADEVRKRIGVLFQDVTLDRELTGWENMWFHGLIHGISWRELRDRISELLKFIELENWKSVQVKKYSGGMLRRLQLAAALVHEPEILFLDEPTLGLDPQTRARVWDYILGLRKERGVTIFLTTHYMDEAEKLCDRVAIIDKGKIIACGSPRDLKQQVGNDVVYLRVSSKADLLINLLIKEGLASQPKLIGRDTVSFTVRNAHETLPQAVSLAEKAGIRVVEAFYSEPTLEDVFLNLTGRGLRDEEASDFEFFRARMRGRFR</sequence>
<evidence type="ECO:0000259" key="9">
    <source>
        <dbReference type="PROSITE" id="PS50893"/>
    </source>
</evidence>
<dbReference type="SUPFAM" id="SSF52540">
    <property type="entry name" value="P-loop containing nucleoside triphosphate hydrolases"/>
    <property type="match status" value="1"/>
</dbReference>
<evidence type="ECO:0000256" key="4">
    <source>
        <dbReference type="ARBA" id="ARBA00022741"/>
    </source>
</evidence>
<dbReference type="PROSITE" id="PS00211">
    <property type="entry name" value="ABC_TRANSPORTER_1"/>
    <property type="match status" value="1"/>
</dbReference>
<reference evidence="10 11" key="1">
    <citation type="submission" date="2018-06" db="EMBL/GenBank/DDBJ databases">
        <title>Extensive metabolic versatility and redundancy in microbially diverse, dynamic hydrothermal sediments.</title>
        <authorList>
            <person name="Dombrowski N."/>
            <person name="Teske A."/>
            <person name="Baker B.J."/>
        </authorList>
    </citation>
    <scope>NUCLEOTIDE SEQUENCE [LARGE SCALE GENOMIC DNA]</scope>
    <source>
        <strain evidence="10">B66_G16</strain>
    </source>
</reference>
<dbReference type="EMBL" id="QMQV01000015">
    <property type="protein sequence ID" value="RLE50029.1"/>
    <property type="molecule type" value="Genomic_DNA"/>
</dbReference>
<dbReference type="GO" id="GO:0016887">
    <property type="term" value="F:ATP hydrolysis activity"/>
    <property type="evidence" value="ECO:0007669"/>
    <property type="project" value="InterPro"/>
</dbReference>
<evidence type="ECO:0000256" key="3">
    <source>
        <dbReference type="ARBA" id="ARBA00022475"/>
    </source>
</evidence>
<dbReference type="PROSITE" id="PS50893">
    <property type="entry name" value="ABC_TRANSPORTER_2"/>
    <property type="match status" value="1"/>
</dbReference>
<dbReference type="Pfam" id="PF13732">
    <property type="entry name" value="DrrA1-3_C"/>
    <property type="match status" value="1"/>
</dbReference>
<dbReference type="InterPro" id="IPR027417">
    <property type="entry name" value="P-loop_NTPase"/>
</dbReference>
<feature type="domain" description="ABC transporter" evidence="9">
    <location>
        <begin position="4"/>
        <end position="235"/>
    </location>
</feature>
<comment type="subcellular location">
    <subcellularLocation>
        <location evidence="1">Cell membrane</location>
        <topology evidence="1">Peripheral membrane protein</topology>
        <orientation evidence="1">Cytoplasmic side</orientation>
    </subcellularLocation>
</comment>
<evidence type="ECO:0000256" key="2">
    <source>
        <dbReference type="ARBA" id="ARBA00022448"/>
    </source>
</evidence>
<dbReference type="GO" id="GO:0005524">
    <property type="term" value="F:ATP binding"/>
    <property type="evidence" value="ECO:0007669"/>
    <property type="project" value="UniProtKB-KW"/>
</dbReference>
<gene>
    <name evidence="10" type="ORF">DRJ31_02870</name>
</gene>
<keyword evidence="3" id="KW-1003">Cell membrane</keyword>
<dbReference type="AlphaFoldDB" id="A0A497ES47"/>
<dbReference type="PANTHER" id="PTHR42711:SF18">
    <property type="entry name" value="ABC TRANSPORTER, ATP-BINDING PROTEIN"/>
    <property type="match status" value="1"/>
</dbReference>
<accession>A0A497ES47</accession>
<dbReference type="GO" id="GO:0005886">
    <property type="term" value="C:plasma membrane"/>
    <property type="evidence" value="ECO:0007669"/>
    <property type="project" value="UniProtKB-SubCell"/>
</dbReference>
<keyword evidence="4" id="KW-0547">Nucleotide-binding</keyword>
<dbReference type="Proteomes" id="UP000278475">
    <property type="component" value="Unassembled WGS sequence"/>
</dbReference>
<dbReference type="InterPro" id="IPR050763">
    <property type="entry name" value="ABC_transporter_ATP-binding"/>
</dbReference>